<dbReference type="EMBL" id="JAUHMF010000002">
    <property type="protein sequence ID" value="MDT8898388.1"/>
    <property type="molecule type" value="Genomic_DNA"/>
</dbReference>
<name>A0ABU3NNG7_9CHLR</name>
<reference evidence="2 3" key="1">
    <citation type="submission" date="2023-07" db="EMBL/GenBank/DDBJ databases">
        <title>Novel species of Thermanaerothrix with wide hydrolytic capabilities.</title>
        <authorList>
            <person name="Zayulina K.S."/>
            <person name="Podosokorskaya O.A."/>
            <person name="Elcheninov A.G."/>
        </authorList>
    </citation>
    <scope>NUCLEOTIDE SEQUENCE [LARGE SCALE GENOMIC DNA]</scope>
    <source>
        <strain evidence="2 3">4228-RoL</strain>
    </source>
</reference>
<evidence type="ECO:0000313" key="2">
    <source>
        <dbReference type="EMBL" id="MDT8898388.1"/>
    </source>
</evidence>
<comment type="caution">
    <text evidence="2">The sequence shown here is derived from an EMBL/GenBank/DDBJ whole genome shotgun (WGS) entry which is preliminary data.</text>
</comment>
<gene>
    <name evidence="2" type="ORF">QYE77_08925</name>
</gene>
<feature type="region of interest" description="Disordered" evidence="1">
    <location>
        <begin position="1"/>
        <end position="20"/>
    </location>
</feature>
<evidence type="ECO:0000313" key="3">
    <source>
        <dbReference type="Proteomes" id="UP001254165"/>
    </source>
</evidence>
<keyword evidence="3" id="KW-1185">Reference proteome</keyword>
<dbReference type="Proteomes" id="UP001254165">
    <property type="component" value="Unassembled WGS sequence"/>
</dbReference>
<evidence type="ECO:0000256" key="1">
    <source>
        <dbReference type="SAM" id="MobiDB-lite"/>
    </source>
</evidence>
<dbReference type="RefSeq" id="WP_315625047.1">
    <property type="nucleotide sequence ID" value="NZ_JAUHMF010000002.1"/>
</dbReference>
<protein>
    <submittedName>
        <fullName evidence="2">Uncharacterized protein</fullName>
    </submittedName>
</protein>
<accession>A0ABU3NNG7</accession>
<proteinExistence type="predicted"/>
<sequence>MTITRPGGRGPGERDRVAEGSHACDQPINAFHRTPGAPVWQGCDGEHSLNNPRGDSAHRAMSLWRWMPSRKVLVNCQVIPLPLRV</sequence>
<organism evidence="2 3">
    <name type="scientific">Thermanaerothrix solaris</name>
    <dbReference type="NCBI Taxonomy" id="3058434"/>
    <lineage>
        <taxon>Bacteria</taxon>
        <taxon>Bacillati</taxon>
        <taxon>Chloroflexota</taxon>
        <taxon>Anaerolineae</taxon>
        <taxon>Anaerolineales</taxon>
        <taxon>Anaerolineaceae</taxon>
        <taxon>Thermanaerothrix</taxon>
    </lineage>
</organism>